<evidence type="ECO:0000256" key="1">
    <source>
        <dbReference type="ARBA" id="ARBA00004370"/>
    </source>
</evidence>
<dbReference type="CDD" id="cd06662">
    <property type="entry name" value="SURF1"/>
    <property type="match status" value="1"/>
</dbReference>
<accession>A0ABN1LF83</accession>
<evidence type="ECO:0000256" key="5">
    <source>
        <dbReference type="ARBA" id="ARBA00023136"/>
    </source>
</evidence>
<dbReference type="PANTHER" id="PTHR23427:SF2">
    <property type="entry name" value="SURFEIT LOCUS PROTEIN 1"/>
    <property type="match status" value="1"/>
</dbReference>
<comment type="caution">
    <text evidence="6">Lacks conserved residue(s) required for the propagation of feature annotation.</text>
</comment>
<organism evidence="7 8">
    <name type="scientific">Aliiglaciecola litoralis</name>
    <dbReference type="NCBI Taxonomy" id="582857"/>
    <lineage>
        <taxon>Bacteria</taxon>
        <taxon>Pseudomonadati</taxon>
        <taxon>Pseudomonadota</taxon>
        <taxon>Gammaproteobacteria</taxon>
        <taxon>Alteromonadales</taxon>
        <taxon>Alteromonadaceae</taxon>
        <taxon>Aliiglaciecola</taxon>
    </lineage>
</organism>
<dbReference type="InterPro" id="IPR045214">
    <property type="entry name" value="Surf1/Surf4"/>
</dbReference>
<keyword evidence="6" id="KW-1003">Cell membrane</keyword>
<gene>
    <name evidence="7" type="ORF">GCM10009114_12810</name>
</gene>
<keyword evidence="5 6" id="KW-0472">Membrane</keyword>
<proteinExistence type="inferred from homology"/>
<comment type="subcellular location">
    <subcellularLocation>
        <location evidence="6">Cell membrane</location>
        <topology evidence="6">Multi-pass membrane protein</topology>
    </subcellularLocation>
    <subcellularLocation>
        <location evidence="1">Membrane</location>
    </subcellularLocation>
</comment>
<sequence>MQRAQEKQERVTQIEQRQSVSRLSLDTVLNEQDRRDLPFEVKGALQLDKVFLLDNRIETGQVGFHVLVPLETESGVLMINFGWIKANAYRDQLPQIQLNQDTYSFYGISAVPTHNPMVTETATASAPWPRVIQSIDLTLMSAFLDHPLLPVVMQLAPEHQMGFVRNWQPVVMAPEKHYAYALQWFGLALACVIIYFVALRKRRSKTHD</sequence>
<name>A0ABN1LF83_9ALTE</name>
<reference evidence="7 8" key="1">
    <citation type="journal article" date="2019" name="Int. J. Syst. Evol. Microbiol.">
        <title>The Global Catalogue of Microorganisms (GCM) 10K type strain sequencing project: providing services to taxonomists for standard genome sequencing and annotation.</title>
        <authorList>
            <consortium name="The Broad Institute Genomics Platform"/>
            <consortium name="The Broad Institute Genome Sequencing Center for Infectious Disease"/>
            <person name="Wu L."/>
            <person name="Ma J."/>
        </authorList>
    </citation>
    <scope>NUCLEOTIDE SEQUENCE [LARGE SCALE GENOMIC DNA]</scope>
    <source>
        <strain evidence="7 8">JCM 15896</strain>
    </source>
</reference>
<dbReference type="Proteomes" id="UP001500359">
    <property type="component" value="Unassembled WGS sequence"/>
</dbReference>
<feature type="transmembrane region" description="Helical" evidence="6">
    <location>
        <begin position="177"/>
        <end position="198"/>
    </location>
</feature>
<evidence type="ECO:0000256" key="3">
    <source>
        <dbReference type="ARBA" id="ARBA00022692"/>
    </source>
</evidence>
<comment type="caution">
    <text evidence="7">The sequence shown here is derived from an EMBL/GenBank/DDBJ whole genome shotgun (WGS) entry which is preliminary data.</text>
</comment>
<dbReference type="PROSITE" id="PS50895">
    <property type="entry name" value="SURF1"/>
    <property type="match status" value="1"/>
</dbReference>
<evidence type="ECO:0000313" key="7">
    <source>
        <dbReference type="EMBL" id="GAA0855005.1"/>
    </source>
</evidence>
<keyword evidence="4 6" id="KW-1133">Transmembrane helix</keyword>
<evidence type="ECO:0000256" key="4">
    <source>
        <dbReference type="ARBA" id="ARBA00022989"/>
    </source>
</evidence>
<dbReference type="Pfam" id="PF02104">
    <property type="entry name" value="SURF1"/>
    <property type="match status" value="1"/>
</dbReference>
<evidence type="ECO:0000313" key="8">
    <source>
        <dbReference type="Proteomes" id="UP001500359"/>
    </source>
</evidence>
<dbReference type="PANTHER" id="PTHR23427">
    <property type="entry name" value="SURFEIT LOCUS PROTEIN"/>
    <property type="match status" value="1"/>
</dbReference>
<keyword evidence="3 6" id="KW-0812">Transmembrane</keyword>
<protein>
    <recommendedName>
        <fullName evidence="6">SURF1-like protein</fullName>
    </recommendedName>
</protein>
<keyword evidence="8" id="KW-1185">Reference proteome</keyword>
<dbReference type="EMBL" id="BAAAFD010000002">
    <property type="protein sequence ID" value="GAA0855005.1"/>
    <property type="molecule type" value="Genomic_DNA"/>
</dbReference>
<comment type="similarity">
    <text evidence="2 6">Belongs to the SURF1 family.</text>
</comment>
<evidence type="ECO:0000256" key="2">
    <source>
        <dbReference type="ARBA" id="ARBA00007165"/>
    </source>
</evidence>
<evidence type="ECO:0000256" key="6">
    <source>
        <dbReference type="RuleBase" id="RU363076"/>
    </source>
</evidence>
<dbReference type="InterPro" id="IPR002994">
    <property type="entry name" value="Surf1/Shy1"/>
</dbReference>